<dbReference type="GO" id="GO:0030975">
    <property type="term" value="F:thiamine binding"/>
    <property type="evidence" value="ECO:0007669"/>
    <property type="project" value="TreeGrafter"/>
</dbReference>
<gene>
    <name evidence="3" type="ORF">D641_0106870</name>
</gene>
<dbReference type="GO" id="GO:0030288">
    <property type="term" value="C:outer membrane-bounded periplasmic space"/>
    <property type="evidence" value="ECO:0007669"/>
    <property type="project" value="TreeGrafter"/>
</dbReference>
<proteinExistence type="predicted"/>
<dbReference type="GO" id="GO:0015888">
    <property type="term" value="P:thiamine transport"/>
    <property type="evidence" value="ECO:0007669"/>
    <property type="project" value="TreeGrafter"/>
</dbReference>
<dbReference type="Proteomes" id="UP000019754">
    <property type="component" value="Unassembled WGS sequence"/>
</dbReference>
<dbReference type="PROSITE" id="PS51257">
    <property type="entry name" value="PROKAR_LIPOPROTEIN"/>
    <property type="match status" value="1"/>
</dbReference>
<name>A0A022KYU8_9MICO</name>
<dbReference type="RefSeq" id="WP_017824909.1">
    <property type="nucleotide sequence ID" value="NZ_KB403093.1"/>
</dbReference>
<dbReference type="HOGENOM" id="CLU_026974_0_2_11"/>
<dbReference type="PANTHER" id="PTHR30006:SF2">
    <property type="entry name" value="ABC TRANSPORTER SUBSTRATE-BINDING PROTEIN"/>
    <property type="match status" value="1"/>
</dbReference>
<dbReference type="EMBL" id="AORC01000007">
    <property type="protein sequence ID" value="EYT49740.1"/>
    <property type="molecule type" value="Genomic_DNA"/>
</dbReference>
<evidence type="ECO:0000313" key="3">
    <source>
        <dbReference type="EMBL" id="EYT49740.1"/>
    </source>
</evidence>
<keyword evidence="1 2" id="KW-0732">Signal</keyword>
<dbReference type="PANTHER" id="PTHR30006">
    <property type="entry name" value="THIAMINE-BINDING PERIPLASMIC PROTEIN-RELATED"/>
    <property type="match status" value="1"/>
</dbReference>
<dbReference type="STRING" id="1249481.D641_0106870"/>
<dbReference type="OrthoDB" id="179400at2"/>
<feature type="signal peptide" evidence="2">
    <location>
        <begin position="1"/>
        <end position="24"/>
    </location>
</feature>
<accession>A0A022KYU8</accession>
<organism evidence="3 4">
    <name type="scientific">Brachybacterium muris UCD-AY4</name>
    <dbReference type="NCBI Taxonomy" id="1249481"/>
    <lineage>
        <taxon>Bacteria</taxon>
        <taxon>Bacillati</taxon>
        <taxon>Actinomycetota</taxon>
        <taxon>Actinomycetes</taxon>
        <taxon>Micrococcales</taxon>
        <taxon>Dermabacteraceae</taxon>
        <taxon>Brachybacterium</taxon>
    </lineage>
</organism>
<dbReference type="GO" id="GO:0030976">
    <property type="term" value="F:thiamine pyrophosphate binding"/>
    <property type="evidence" value="ECO:0007669"/>
    <property type="project" value="TreeGrafter"/>
</dbReference>
<comment type="caution">
    <text evidence="3">The sequence shown here is derived from an EMBL/GenBank/DDBJ whole genome shotgun (WGS) entry which is preliminary data.</text>
</comment>
<reference evidence="3 4" key="1">
    <citation type="journal article" date="2013" name="Genome Announc.">
        <title>Draft genome sequence of an Actinobacterium, Brachybacterium muris strain UCD-AY4.</title>
        <authorList>
            <person name="Lo J.R."/>
            <person name="Lang J.M."/>
            <person name="Darling A.E."/>
            <person name="Eisen J.A."/>
            <person name="Coil D.A."/>
        </authorList>
    </citation>
    <scope>NUCLEOTIDE SEQUENCE [LARGE SCALE GENOMIC DNA]</scope>
    <source>
        <strain evidence="3 4">UCD-AY4</strain>
    </source>
</reference>
<feature type="chain" id="PRO_5001501445" evidence="2">
    <location>
        <begin position="25"/>
        <end position="360"/>
    </location>
</feature>
<evidence type="ECO:0000256" key="1">
    <source>
        <dbReference type="ARBA" id="ARBA00022729"/>
    </source>
</evidence>
<evidence type="ECO:0000313" key="4">
    <source>
        <dbReference type="Proteomes" id="UP000019754"/>
    </source>
</evidence>
<evidence type="ECO:0000256" key="2">
    <source>
        <dbReference type="SAM" id="SignalP"/>
    </source>
</evidence>
<dbReference type="InterPro" id="IPR006059">
    <property type="entry name" value="SBP"/>
</dbReference>
<dbReference type="Pfam" id="PF13416">
    <property type="entry name" value="SBP_bac_8"/>
    <property type="match status" value="1"/>
</dbReference>
<dbReference type="AlphaFoldDB" id="A0A022KYU8"/>
<dbReference type="SUPFAM" id="SSF53850">
    <property type="entry name" value="Periplasmic binding protein-like II"/>
    <property type="match status" value="1"/>
</dbReference>
<dbReference type="Gene3D" id="3.40.190.10">
    <property type="entry name" value="Periplasmic binding protein-like II"/>
    <property type="match status" value="2"/>
</dbReference>
<keyword evidence="4" id="KW-1185">Reference proteome</keyword>
<protein>
    <submittedName>
        <fullName evidence="3">ABC transporter substrate-binding protein</fullName>
    </submittedName>
</protein>
<sequence length="360" mass="38136">MRRRSFISYSLAAGGTLGSTAVLAACGGSSAGSGGSDGGSSASGPLVIYSNSVSEGRGDWLAEQAKAEGFELQFVDLGGGDIQNRLIAEAANPIADVVFGLNNVYFENIKAAGALAPYTPAWSDAVEADLGDGESFWPIVREPIMLVYNTAAFPTPQDAPADWPELWEDPAFHGRYENPRGLGGATTQMVLSGIISRHLDPAGDLGVSAEGWTAVEQYFANGSPAVEGTDLYARMAGGDVDMGQMWLAGKASREKEHGITTEPVKPEIGVPMATQHIALVKDSQRAEAAQQFIDWFGGAEVQAAWSQEFFTAPTNQDALADANPEAVEQTDAFTAQEIDWPTVAANLPDWVEKIELEYLG</sequence>